<keyword evidence="3" id="KW-1185">Reference proteome</keyword>
<organism evidence="2 3">
    <name type="scientific">Stegodyphus mimosarum</name>
    <name type="common">African social velvet spider</name>
    <dbReference type="NCBI Taxonomy" id="407821"/>
    <lineage>
        <taxon>Eukaryota</taxon>
        <taxon>Metazoa</taxon>
        <taxon>Ecdysozoa</taxon>
        <taxon>Arthropoda</taxon>
        <taxon>Chelicerata</taxon>
        <taxon>Arachnida</taxon>
        <taxon>Araneae</taxon>
        <taxon>Araneomorphae</taxon>
        <taxon>Entelegynae</taxon>
        <taxon>Eresoidea</taxon>
        <taxon>Eresidae</taxon>
        <taxon>Stegodyphus</taxon>
    </lineage>
</organism>
<evidence type="ECO:0000259" key="1">
    <source>
        <dbReference type="Pfam" id="PF13843"/>
    </source>
</evidence>
<gene>
    <name evidence="2" type="ORF">X975_05910</name>
</gene>
<dbReference type="PANTHER" id="PTHR47055:SF3">
    <property type="entry name" value="PHORBOL-ESTER_DAG-TYPE DOMAIN-CONTAINING PROTEIN"/>
    <property type="match status" value="1"/>
</dbReference>
<dbReference type="Proteomes" id="UP000054359">
    <property type="component" value="Unassembled WGS sequence"/>
</dbReference>
<protein>
    <submittedName>
        <fullName evidence="2">PiggyBac transposable element-derived protein 3</fullName>
    </submittedName>
</protein>
<evidence type="ECO:0000313" key="3">
    <source>
        <dbReference type="Proteomes" id="UP000054359"/>
    </source>
</evidence>
<evidence type="ECO:0000313" key="2">
    <source>
        <dbReference type="EMBL" id="KFM58221.1"/>
    </source>
</evidence>
<reference evidence="2 3" key="1">
    <citation type="submission" date="2013-11" db="EMBL/GenBank/DDBJ databases">
        <title>Genome sequencing of Stegodyphus mimosarum.</title>
        <authorList>
            <person name="Bechsgaard J."/>
        </authorList>
    </citation>
    <scope>NUCLEOTIDE SEQUENCE [LARGE SCALE GENOMIC DNA]</scope>
</reference>
<dbReference type="InterPro" id="IPR029526">
    <property type="entry name" value="PGBD"/>
</dbReference>
<dbReference type="InterPro" id="IPR052638">
    <property type="entry name" value="PiggyBac_TE-derived"/>
</dbReference>
<dbReference type="PANTHER" id="PTHR47055">
    <property type="entry name" value="DDE_TNP_1_7 DOMAIN-CONTAINING PROTEIN"/>
    <property type="match status" value="1"/>
</dbReference>
<feature type="non-terminal residue" evidence="2">
    <location>
        <position position="101"/>
    </location>
</feature>
<accession>A0A087SZD2</accession>
<dbReference type="AlphaFoldDB" id="A0A087SZD2"/>
<dbReference type="OrthoDB" id="6434956at2759"/>
<name>A0A087SZD2_STEMI</name>
<dbReference type="STRING" id="407821.A0A087SZD2"/>
<dbReference type="EMBL" id="KK112659">
    <property type="protein sequence ID" value="KFM58221.1"/>
    <property type="molecule type" value="Genomic_DNA"/>
</dbReference>
<proteinExistence type="predicted"/>
<dbReference type="GO" id="GO:0043565">
    <property type="term" value="F:sequence-specific DNA binding"/>
    <property type="evidence" value="ECO:0007669"/>
    <property type="project" value="TreeGrafter"/>
</dbReference>
<feature type="domain" description="PiggyBac transposable element-derived protein" evidence="1">
    <location>
        <begin position="6"/>
        <end position="88"/>
    </location>
</feature>
<sequence length="101" mass="11677">MVSILHTSNAHKVYFDNFFTGFSLMKHLQDIEVRETGTVQFNRMNKCPNAADKEIRGKERGAYDYRFDSRNEILAVTWNDNSCVTQSCLELQELALCQPPE</sequence>
<dbReference type="Pfam" id="PF13843">
    <property type="entry name" value="DDE_Tnp_1_7"/>
    <property type="match status" value="1"/>
</dbReference>